<feature type="domain" description="Malonyl-CoA:ACP transacylase (MAT)" evidence="25">
    <location>
        <begin position="1677"/>
        <end position="1955"/>
    </location>
</feature>
<keyword evidence="11 23" id="KW-0521">NADP</keyword>
<dbReference type="InterPro" id="IPR013565">
    <property type="entry name" value="Fas1/AflB-like_central"/>
</dbReference>
<keyword evidence="9 23" id="KW-0808">Transferase</keyword>
<dbReference type="InterPro" id="IPR040883">
    <property type="entry name" value="FAS_meander"/>
</dbReference>
<dbReference type="InterPro" id="IPR032088">
    <property type="entry name" value="SAT"/>
</dbReference>
<evidence type="ECO:0000256" key="9">
    <source>
        <dbReference type="ARBA" id="ARBA00022679"/>
    </source>
</evidence>
<dbReference type="PRINTS" id="PR01483">
    <property type="entry name" value="FASYNTHASE"/>
</dbReference>
<keyword evidence="15" id="KW-0511">Multifunctional enzyme</keyword>
<keyword evidence="14" id="KW-0456">Lyase</keyword>
<dbReference type="InterPro" id="IPR003965">
    <property type="entry name" value="Fatty_acid_synthase"/>
</dbReference>
<evidence type="ECO:0000256" key="20">
    <source>
        <dbReference type="ARBA" id="ARBA00048572"/>
    </source>
</evidence>
<dbReference type="SUPFAM" id="SSF52151">
    <property type="entry name" value="FabD/lysophospholipase-like"/>
    <property type="match status" value="2"/>
</dbReference>
<dbReference type="PIRSF" id="PIRSF005562">
    <property type="entry name" value="FAS_yeast_beta"/>
    <property type="match status" value="1"/>
</dbReference>
<evidence type="ECO:0000256" key="14">
    <source>
        <dbReference type="ARBA" id="ARBA00023239"/>
    </source>
</evidence>
<dbReference type="SUPFAM" id="SSF55048">
    <property type="entry name" value="Probable ACP-binding domain of malonyl-CoA ACP transacylase"/>
    <property type="match status" value="1"/>
</dbReference>
<dbReference type="InterPro" id="IPR013785">
    <property type="entry name" value="Aldolase_TIM"/>
</dbReference>
<name>A0A1Y2LGY5_EPING</name>
<dbReference type="Pfam" id="PF17828">
    <property type="entry name" value="FAS_N"/>
    <property type="match status" value="1"/>
</dbReference>
<dbReference type="Gene3D" id="3.30.70.3330">
    <property type="match status" value="1"/>
</dbReference>
<evidence type="ECO:0000259" key="25">
    <source>
        <dbReference type="SMART" id="SM00827"/>
    </source>
</evidence>
<dbReference type="EC" id="3.1.2.14" evidence="3"/>
<dbReference type="EC" id="2.3.1.39" evidence="8"/>
<dbReference type="EC" id="4.2.1.59" evidence="6"/>
<dbReference type="Gene3D" id="3.40.366.10">
    <property type="entry name" value="Malonyl-Coenzyme A Acyl Carrier Protein, domain 2"/>
    <property type="match status" value="3"/>
</dbReference>
<evidence type="ECO:0000256" key="7">
    <source>
        <dbReference type="ARBA" id="ARBA00013256"/>
    </source>
</evidence>
<dbReference type="InParanoid" id="A0A1Y2LGY5"/>
<dbReference type="PANTHER" id="PTHR10982">
    <property type="entry name" value="MALONYL COA-ACYL CARRIER PROTEIN TRANSACYLASE"/>
    <property type="match status" value="1"/>
</dbReference>
<organism evidence="26 27">
    <name type="scientific">Epicoccum nigrum</name>
    <name type="common">Soil fungus</name>
    <name type="synonym">Epicoccum purpurascens</name>
    <dbReference type="NCBI Taxonomy" id="105696"/>
    <lineage>
        <taxon>Eukaryota</taxon>
        <taxon>Fungi</taxon>
        <taxon>Dikarya</taxon>
        <taxon>Ascomycota</taxon>
        <taxon>Pezizomycotina</taxon>
        <taxon>Dothideomycetes</taxon>
        <taxon>Pleosporomycetidae</taxon>
        <taxon>Pleosporales</taxon>
        <taxon>Pleosporineae</taxon>
        <taxon>Didymellaceae</taxon>
        <taxon>Epicoccum</taxon>
    </lineage>
</organism>
<dbReference type="GO" id="GO:0004313">
    <property type="term" value="F:[acyl-carrier-protein] S-acetyltransferase activity"/>
    <property type="evidence" value="ECO:0007669"/>
    <property type="project" value="UniProtKB-EC"/>
</dbReference>
<evidence type="ECO:0000256" key="5">
    <source>
        <dbReference type="ARBA" id="ARBA00012996"/>
    </source>
</evidence>
<evidence type="ECO:0000256" key="13">
    <source>
        <dbReference type="ARBA" id="ARBA00023027"/>
    </source>
</evidence>
<dbReference type="InterPro" id="IPR016035">
    <property type="entry name" value="Acyl_Trfase/lysoPLipase"/>
</dbReference>
<dbReference type="InterPro" id="IPR014043">
    <property type="entry name" value="Acyl_transferase_dom"/>
</dbReference>
<dbReference type="FunFam" id="3.40.366.10:FF:000007">
    <property type="entry name" value="Fatty acid synthase beta subunit dehydratase"/>
    <property type="match status" value="1"/>
</dbReference>
<dbReference type="STRING" id="105696.A0A1Y2LGY5"/>
<evidence type="ECO:0000256" key="11">
    <source>
        <dbReference type="ARBA" id="ARBA00022857"/>
    </source>
</evidence>
<evidence type="ECO:0000256" key="3">
    <source>
        <dbReference type="ARBA" id="ARBA00012480"/>
    </source>
</evidence>
<evidence type="ECO:0000313" key="27">
    <source>
        <dbReference type="Proteomes" id="UP000193240"/>
    </source>
</evidence>
<evidence type="ECO:0000256" key="18">
    <source>
        <dbReference type="ARBA" id="ARBA00048462"/>
    </source>
</evidence>
<dbReference type="FunFam" id="3.40.366.10:FF:000006">
    <property type="entry name" value="Fatty acid synthase beta subunit dehydratase"/>
    <property type="match status" value="1"/>
</dbReference>
<dbReference type="Gene3D" id="1.20.1050.120">
    <property type="match status" value="1"/>
</dbReference>
<evidence type="ECO:0000256" key="6">
    <source>
        <dbReference type="ARBA" id="ARBA00013167"/>
    </source>
</evidence>
<dbReference type="GO" id="GO:0004314">
    <property type="term" value="F:[acyl-carrier-protein] S-malonyltransferase activity"/>
    <property type="evidence" value="ECO:0007669"/>
    <property type="project" value="UniProtKB-EC"/>
</dbReference>
<dbReference type="GO" id="GO:0019171">
    <property type="term" value="F:(3R)-hydroxyacyl-[acyl-carrier-protein] dehydratase activity"/>
    <property type="evidence" value="ECO:0007669"/>
    <property type="project" value="UniProtKB-EC"/>
</dbReference>
<dbReference type="EC" id="2.3.1.38" evidence="7"/>
<keyword evidence="10 23" id="KW-0378">Hydrolase</keyword>
<dbReference type="GO" id="GO:0004318">
    <property type="term" value="F:enoyl-[acyl-carrier-protein] reductase (NADH) activity"/>
    <property type="evidence" value="ECO:0007669"/>
    <property type="project" value="UniProtKB-UniRule"/>
</dbReference>
<evidence type="ECO:0000256" key="22">
    <source>
        <dbReference type="ARBA" id="ARBA00078671"/>
    </source>
</evidence>
<protein>
    <recommendedName>
        <fullName evidence="22">S-acyl fatty acid synthase thioesterase</fullName>
        <ecNumber evidence="5">1.3.1.9</ecNumber>
        <ecNumber evidence="7">2.3.1.38</ecNumber>
        <ecNumber evidence="8">2.3.1.39</ecNumber>
        <ecNumber evidence="4">2.3.1.86</ecNumber>
        <ecNumber evidence="3">3.1.2.14</ecNumber>
        <ecNumber evidence="6">4.2.1.59</ecNumber>
    </recommendedName>
</protein>
<dbReference type="GO" id="GO:0005835">
    <property type="term" value="C:fatty acid synthase complex"/>
    <property type="evidence" value="ECO:0007669"/>
    <property type="project" value="UniProtKB-UniRule"/>
</dbReference>
<dbReference type="Gene3D" id="6.10.60.10">
    <property type="match status" value="1"/>
</dbReference>
<evidence type="ECO:0000256" key="10">
    <source>
        <dbReference type="ARBA" id="ARBA00022801"/>
    </source>
</evidence>
<dbReference type="FunFam" id="3.30.70.3330:FF:000001">
    <property type="entry name" value="Fatty acid synthase subunit beta dehydratase"/>
    <property type="match status" value="1"/>
</dbReference>
<gene>
    <name evidence="26" type="ORF">B5807_12121</name>
</gene>
<dbReference type="InterPro" id="IPR050830">
    <property type="entry name" value="Fungal_FAS"/>
</dbReference>
<dbReference type="GO" id="GO:0004321">
    <property type="term" value="F:fatty-acyl-CoA synthase activity"/>
    <property type="evidence" value="ECO:0007669"/>
    <property type="project" value="UniProtKB-EC"/>
</dbReference>
<dbReference type="SMART" id="SM00827">
    <property type="entry name" value="PKS_AT"/>
    <property type="match status" value="1"/>
</dbReference>
<comment type="catalytic activity">
    <reaction evidence="21">
        <text>holo-[ACP] + acetyl-CoA = acetyl-[ACP] + CoA</text>
        <dbReference type="Rhea" id="RHEA:41788"/>
        <dbReference type="Rhea" id="RHEA-COMP:9621"/>
        <dbReference type="Rhea" id="RHEA-COMP:9685"/>
        <dbReference type="ChEBI" id="CHEBI:57287"/>
        <dbReference type="ChEBI" id="CHEBI:57288"/>
        <dbReference type="ChEBI" id="CHEBI:64479"/>
        <dbReference type="ChEBI" id="CHEBI:78446"/>
        <dbReference type="EC" id="2.3.1.38"/>
    </reaction>
</comment>
<feature type="active site" description="For malonyltransferase activity" evidence="24">
    <location>
        <position position="1820"/>
    </location>
</feature>
<dbReference type="CDD" id="cd03447">
    <property type="entry name" value="FAS_MaoC"/>
    <property type="match status" value="1"/>
</dbReference>
<keyword evidence="27" id="KW-1185">Reference proteome</keyword>
<dbReference type="SUPFAM" id="SSF54637">
    <property type="entry name" value="Thioesterase/thiol ester dehydrase-isomerase"/>
    <property type="match status" value="2"/>
</dbReference>
<feature type="active site" description="For acetyltransferase activity" evidence="24">
    <location>
        <position position="275"/>
    </location>
</feature>
<keyword evidence="12 23" id="KW-0560">Oxidoreductase</keyword>
<dbReference type="Pfam" id="PF16073">
    <property type="entry name" value="SAT"/>
    <property type="match status" value="1"/>
</dbReference>
<evidence type="ECO:0000256" key="16">
    <source>
        <dbReference type="ARBA" id="ARBA00033756"/>
    </source>
</evidence>
<evidence type="ECO:0000256" key="1">
    <source>
        <dbReference type="ARBA" id="ARBA00001055"/>
    </source>
</evidence>
<dbReference type="SUPFAM" id="SSF51395">
    <property type="entry name" value="FMN-linked oxidoreductases"/>
    <property type="match status" value="1"/>
</dbReference>
<dbReference type="InterPro" id="IPR016452">
    <property type="entry name" value="Fas1/AflB-like"/>
</dbReference>
<dbReference type="Gene3D" id="6.20.240.10">
    <property type="match status" value="1"/>
</dbReference>
<dbReference type="Pfam" id="PF08354">
    <property type="entry name" value="Fas1-AflB-like_hel"/>
    <property type="match status" value="1"/>
</dbReference>
<dbReference type="EMBL" id="KZ107877">
    <property type="protein sequence ID" value="OSS43273.1"/>
    <property type="molecule type" value="Genomic_DNA"/>
</dbReference>
<dbReference type="Gene3D" id="3.30.1120.100">
    <property type="match status" value="1"/>
</dbReference>
<dbReference type="FunFam" id="1.20.930.70:FF:000001">
    <property type="entry name" value="Fatty acid synthase beta subunit dehydratase"/>
    <property type="match status" value="1"/>
</dbReference>
<sequence>MDFDRYSPLSNLQRREENVFHCTHKDRSFVLPVKTDMKAFACRVRYELLKSYTEKKIQEPSSNFEMLVQFMRFIAGSQDSEGGVASKLYSQLVGHLEERYLQGKDIHSRVVEEQDICHKSKENIIKCYSEAMHMMRWPLSNVTQHILAASTLSKPKSTYTIFGGQGNTQDYFSEFRSLYAMYGSLLDDLIAPASLILGELLNNETVADQYPHGLDFRKWLEKPETTPNSEYLLSAPVSFPLIALGQLAIFYTTCRIWQLTPGEVLENLGGSTGHSQGIIVATSIATCKTWYDFMGTVRSCLVALFFIGCRSQQHFPLRTSWQKRDHYDADLTDISCMMNIMHLSHSQLEAQAKSFNQYVREDKRVAVALINGPTNIVCGGPHEALASFASWLESKYIVRHNSETLNERVPSMRFLPITAPFHTFYLADTCNTIVADLVRHEISIKPSDLLVSVYDPKTGRDLREVKKEDLFPTLISAITTEMVDWPNATTFPTGSCLIDFGPGGINGIGALLHRSSEGTGTRVILAGPLTGSLPRIGYRPDLFNTQSTGPSQKPVDWQRDFHPSLLIDVSGRIMINTKMSRVLGTPPLMVAGMTPTTVHPEFVAATIKAGYHIEMAAGGYHKENDLVMAIHKIEQLIPAGKGITINVIYSSPRQIQWQIPLIKRLILQGSWIDGITVGAGVPSSKVAAYYINELGIKHISFKPGNANAIADVISIAKAHPEFPILLQWTGGRGGGHHSREDFHAPILLTYAEIRRCPNVILIAGSGFGGADDTYPYLTGSWSSRFNRPPMPFDGILLGSRMMVSEEARTSLVVKQAIVACPGVEDAMWDQSKHVITVKSEMGQPIHKIATRGVQLWAEIDEKIFSLPKSSQLPELQKQKAYLIERLNKDFQKVWFGHCFSTGKAVDLEHMTYYDVAHRMVSLLYLRKNFRWIDLSFRRIFGDFVRRIEERLPLTDQGLAQPVFSNYDNFDEPFKVLCILACAYKTSQTQLINREDQEFFLSICSRTGQKPVPFIPVIDGDFETWFKKDSLWQSEFIEAVVDEDVQRICILQGPVAVKYATSQTINEPVKTILDRINDNHINRIKWESYSSTSKAIPRIESFGHYATQKSSYQKGLSVVTSPNVTTFKIPRDIEELPSPNDWLELVAGKKISSRYALFTSKYITSGHTRMPNPLQQVFMPIHGLSVIITEHVHDERVSVAMEIDDSIQLDVTIPPGHGRNIVVNLHCYENAGGKPLSLEFCFSYYPESPYMLLHEELEGRTDRIFDFYKKVWLGKTYEAPIFSEDLHTCVVNGDHFFITRDMIVQFMAAVGNGIRYTDKEGFVPMDFAIVIGWKAIVRALLLVKGDLLRLVHLSNRFRMYSAATPLKVGDETESSAQITSIGISETGKTVKICTTISRLGAPIVDIVSRFLYRGTYTNFAECFSLKKEDVWAVRLNFPSLVKVLLSKDFITWSKPLDPEDLVKQTLTFELETFSVRKSKDLYSHLRIKGSVFALSKNSKAAQEIGTVYYDSCSAGKCEVTYNPVMGYLERHGTVLSKRSALESSGLYNNTGENFTFIAPIDNGPYARASGDYNPIHTLPAFARYAALPGPITHGMHVSAIIRSIVEMHHAGNDMSCMRDFSATFTGIVKGGDSIEVHINHVAMLAGNKILEIQARNAATQEKVLVGECEIELTPTAYIFTGQGSQEMGMGMDLYAISSAARDVWDRADKYYDETYGFRISEIVRKNPKSLRVHFGGKRGAAIRQNYTALTYELVSKAGIKKTKPLLDIDSSSFSYTHCHPNGLLFSTAFAQPAITVMEKASFEDLASRGLISNKDRYAGHSLGEYAALCAIGNIMPLEQFLSVVFYRGLSMQVAVDRDERGRSEFGMLAVDPSRVIKSFDINKLERIVRTIAKTTNSLLEVVNYNVQDKQYVCAGTLRNLQTLTLICNDLATSVVTTSSLDHVISNHIASLSERDSKSIKLNRGKATIPLDGIDVPFHSSFLRPNLSAFRKVLEQHIRKDWIDPEKLIDRYVPNVTAKVFSTSKESFEYAYSVTKSEKLKYVLDKWEEDDSRTDKALGSS</sequence>
<evidence type="ECO:0000256" key="4">
    <source>
        <dbReference type="ARBA" id="ARBA00012878"/>
    </source>
</evidence>
<dbReference type="InterPro" id="IPR041099">
    <property type="entry name" value="FAS1_N"/>
</dbReference>
<comment type="subunit">
    <text evidence="16">[Alpha(6)beta(6)] hexamers of two multifunctional subunits (alpha and beta).</text>
</comment>
<evidence type="ECO:0000313" key="26">
    <source>
        <dbReference type="EMBL" id="OSS43273.1"/>
    </source>
</evidence>
<evidence type="ECO:0000256" key="21">
    <source>
        <dbReference type="ARBA" id="ARBA00048835"/>
    </source>
</evidence>
<dbReference type="FunFam" id="3.20.20.70:FF:000078">
    <property type="entry name" value="Fatty acid synthase beta subunit dehydratase"/>
    <property type="match status" value="1"/>
</dbReference>
<evidence type="ECO:0000256" key="17">
    <source>
        <dbReference type="ARBA" id="ARBA00048237"/>
    </source>
</evidence>
<comment type="catalytic activity">
    <reaction evidence="20">
        <text>a 2,3-saturated acyl-[ACP] + NAD(+) = a (2E)-enoyl-[ACP] + NADH + H(+)</text>
        <dbReference type="Rhea" id="RHEA:10240"/>
        <dbReference type="Rhea" id="RHEA-COMP:9925"/>
        <dbReference type="Rhea" id="RHEA-COMP:9926"/>
        <dbReference type="ChEBI" id="CHEBI:15378"/>
        <dbReference type="ChEBI" id="CHEBI:57540"/>
        <dbReference type="ChEBI" id="CHEBI:57945"/>
        <dbReference type="ChEBI" id="CHEBI:78784"/>
        <dbReference type="ChEBI" id="CHEBI:78785"/>
        <dbReference type="EC" id="1.3.1.9"/>
    </reaction>
</comment>
<evidence type="ECO:0000256" key="2">
    <source>
        <dbReference type="ARBA" id="ARBA00010009"/>
    </source>
</evidence>
<dbReference type="PANTHER" id="PTHR10982:SF21">
    <property type="entry name" value="FATTY ACID SYNTHASE SUBUNIT BETA"/>
    <property type="match status" value="1"/>
</dbReference>
<dbReference type="Pfam" id="PF01575">
    <property type="entry name" value="MaoC_dehydratas"/>
    <property type="match status" value="1"/>
</dbReference>
<dbReference type="OMA" id="PITHGMH"/>
<dbReference type="Gene3D" id="1.20.930.70">
    <property type="match status" value="1"/>
</dbReference>
<dbReference type="Pfam" id="PF17951">
    <property type="entry name" value="FAS_meander"/>
    <property type="match status" value="1"/>
</dbReference>
<comment type="similarity">
    <text evidence="2 23">Belongs to the fungal fatty acid synthetase subunit beta family.</text>
</comment>
<comment type="catalytic activity">
    <reaction evidence="17">
        <text>acetyl-CoA + n malonyl-CoA + 2n NADPH + 4n H(+) = a long-chain-acyl-CoA + n CoA + n CO2 + 2n NADP(+).</text>
        <dbReference type="EC" id="2.3.1.86"/>
    </reaction>
</comment>
<comment type="catalytic activity">
    <reaction evidence="18">
        <text>holo-[ACP] + malonyl-CoA = malonyl-[ACP] + CoA</text>
        <dbReference type="Rhea" id="RHEA:41792"/>
        <dbReference type="Rhea" id="RHEA-COMP:9623"/>
        <dbReference type="Rhea" id="RHEA-COMP:9685"/>
        <dbReference type="ChEBI" id="CHEBI:57287"/>
        <dbReference type="ChEBI" id="CHEBI:57384"/>
        <dbReference type="ChEBI" id="CHEBI:64479"/>
        <dbReference type="ChEBI" id="CHEBI:78449"/>
        <dbReference type="EC" id="2.3.1.39"/>
    </reaction>
</comment>
<dbReference type="GO" id="GO:0004312">
    <property type="term" value="F:fatty acid synthase activity"/>
    <property type="evidence" value="ECO:0007669"/>
    <property type="project" value="InterPro"/>
</dbReference>
<dbReference type="Proteomes" id="UP000193240">
    <property type="component" value="Unassembled WGS sequence"/>
</dbReference>
<evidence type="ECO:0000256" key="15">
    <source>
        <dbReference type="ARBA" id="ARBA00023268"/>
    </source>
</evidence>
<dbReference type="InterPro" id="IPR039569">
    <property type="entry name" value="FAS1-like_DH_region"/>
</dbReference>
<accession>A0A1Y2LGY5</accession>
<dbReference type="GO" id="GO:0016297">
    <property type="term" value="F:fatty acyl-[ACP] hydrolase activity"/>
    <property type="evidence" value="ECO:0007669"/>
    <property type="project" value="UniProtKB-EC"/>
</dbReference>
<keyword evidence="13 23" id="KW-0520">NAD</keyword>
<dbReference type="Gene3D" id="3.20.20.70">
    <property type="entry name" value="Aldolase class I"/>
    <property type="match status" value="1"/>
</dbReference>
<comment type="catalytic activity">
    <reaction evidence="19">
        <text>(9Z)-octadecenoyl-[ACP] + H2O = (9Z)-octadecenoate + holo-[ACP] + H(+)</text>
        <dbReference type="Rhea" id="RHEA:15057"/>
        <dbReference type="Rhea" id="RHEA-COMP:9685"/>
        <dbReference type="Rhea" id="RHEA-COMP:9924"/>
        <dbReference type="ChEBI" id="CHEBI:15377"/>
        <dbReference type="ChEBI" id="CHEBI:15378"/>
        <dbReference type="ChEBI" id="CHEBI:30823"/>
        <dbReference type="ChEBI" id="CHEBI:64479"/>
        <dbReference type="ChEBI" id="CHEBI:78783"/>
        <dbReference type="EC" id="3.1.2.14"/>
    </reaction>
</comment>
<dbReference type="EC" id="2.3.1.86" evidence="4"/>
<dbReference type="InterPro" id="IPR029069">
    <property type="entry name" value="HotDog_dom_sf"/>
</dbReference>
<evidence type="ECO:0000256" key="8">
    <source>
        <dbReference type="ARBA" id="ARBA00013258"/>
    </source>
</evidence>
<evidence type="ECO:0000256" key="24">
    <source>
        <dbReference type="PIRSR" id="PIRSR005562-1"/>
    </source>
</evidence>
<dbReference type="Pfam" id="PF22235">
    <property type="entry name" value="FAS1_thioest_ins"/>
    <property type="match status" value="1"/>
</dbReference>
<dbReference type="Pfam" id="PF13452">
    <property type="entry name" value="FAS1_DH_region"/>
    <property type="match status" value="1"/>
</dbReference>
<dbReference type="EC" id="1.3.1.9" evidence="5"/>
<dbReference type="InterPro" id="IPR001227">
    <property type="entry name" value="Ac_transferase_dom_sf"/>
</dbReference>
<dbReference type="Gene3D" id="3.10.129.10">
    <property type="entry name" value="Hotdog Thioesterase"/>
    <property type="match status" value="1"/>
</dbReference>
<evidence type="ECO:0000256" key="12">
    <source>
        <dbReference type="ARBA" id="ARBA00023002"/>
    </source>
</evidence>
<evidence type="ECO:0000256" key="19">
    <source>
        <dbReference type="ARBA" id="ARBA00048536"/>
    </source>
</evidence>
<evidence type="ECO:0000256" key="23">
    <source>
        <dbReference type="PIRNR" id="PIRNR005562"/>
    </source>
</evidence>
<dbReference type="GO" id="GO:0006633">
    <property type="term" value="P:fatty acid biosynthetic process"/>
    <property type="evidence" value="ECO:0007669"/>
    <property type="project" value="InterPro"/>
</dbReference>
<reference evidence="26 27" key="1">
    <citation type="journal article" date="2017" name="Genome Announc.">
        <title>Genome sequence of the saprophytic ascomycete Epicoccum nigrum ICMP 19927 strain isolated from New Zealand.</title>
        <authorList>
            <person name="Fokin M."/>
            <person name="Fleetwood D."/>
            <person name="Weir B.S."/>
            <person name="Villas-Boas S.G."/>
        </authorList>
    </citation>
    <scope>NUCLEOTIDE SEQUENCE [LARGE SCALE GENOMIC DNA]</scope>
    <source>
        <strain evidence="26 27">ICMP 19927</strain>
    </source>
</reference>
<proteinExistence type="inferred from homology"/>
<dbReference type="InterPro" id="IPR016036">
    <property type="entry name" value="Malonyl_transacylase_ACP-bd"/>
</dbReference>
<comment type="catalytic activity">
    <reaction evidence="1">
        <text>a (3R)-hydroxyacyl-[ACP] = a (2E)-enoyl-[ACP] + H2O</text>
        <dbReference type="Rhea" id="RHEA:13097"/>
        <dbReference type="Rhea" id="RHEA-COMP:9925"/>
        <dbReference type="Rhea" id="RHEA-COMP:9945"/>
        <dbReference type="ChEBI" id="CHEBI:15377"/>
        <dbReference type="ChEBI" id="CHEBI:78784"/>
        <dbReference type="ChEBI" id="CHEBI:78827"/>
        <dbReference type="EC" id="4.2.1.59"/>
    </reaction>
</comment>
<dbReference type="Pfam" id="PF00698">
    <property type="entry name" value="Acyl_transf_1"/>
    <property type="match status" value="1"/>
</dbReference>
<dbReference type="InterPro" id="IPR002539">
    <property type="entry name" value="MaoC-like_dom"/>
</dbReference>